<proteinExistence type="predicted"/>
<evidence type="ECO:0000259" key="3">
    <source>
        <dbReference type="Pfam" id="PF08626"/>
    </source>
</evidence>
<dbReference type="InterPro" id="IPR058568">
    <property type="entry name" value="Ig_TRAPPC9_Trs120_4th"/>
</dbReference>
<dbReference type="Pfam" id="PF08626">
    <property type="entry name" value="TRAPPC9-Trs120"/>
    <property type="match status" value="1"/>
</dbReference>
<sequence>MIPYAFASLAHVQILLLPVGQIPRATFDAYAAEIRTFESIRLGDIPGDAKDERARFMPSPLSSGYLHLSFPSHPTLPAHSPLSLFRPSHFNLGIIGIAVCSSSHPSSSALEQFGNTLADIYPEHSTFPLAKTCFAFQDDDEPNVGLGENPPSLAIIPNAMGNKRLYIGTLLADLCSQILGEFGHLVHTLETPLGNEYLNGTLFPTLPAAAEMPFALDSSSFPTHSTQSELVVSHLSTPVSNGVTRSSPGLGILHGSNAVLQRHSSLGPSTVKKRVTAVGTTSSHARLFKLYGDFFLLAGRPQDARIWYQEALNSFKTGMDPVWQASAMEGLAVISVLDSWAAGQGLASISDTKDPWMEINEQLSQAVAIYLKASVPSDAVQDYSLLAFVYTSAVLRQTSLLFCVWSSKGWGPFAFASMLQPGATSYWQKVISDNSWVNLERLSAITGITRSQIANTVSQAHGPWLLHLGLPERLVVLRSMANIYSCMGYRRKEAYVLREVISCIMDLVVCGRDEDYQLRRSDVGSAGLAVRTAGLQNGDDITPTGNGSLAFRPNEKMQGNQSVLRVLTYACRALGVDVESVNVAAPPNAEEDNTDPDIIPFEAMSLAESLNSSFGWPELQVGVMREAIAVAEALPDPLAVARFALSALKAMHSILPANDQSHLYQTASRALAMIRRRGDASMIEYWAGHPIQSIAVLPLPLHRIPAEKPRSLLATSSSTPHAISIVPGSTNDLFLYNPRKSVNTQSKTIIVQNELAELVITLRNPFVFDLELHNVSLITSGVEVECRTISSIMIPANSIHVVTVSATAKKPGVLTIKGCIVHAFNGAPKRFFLPVSTEAEEEHQSRRHSMMLCESGRTKYSGLDAWPWDKGGKHFTHSLLPSKLKTRFLECVVVPEQPLLRLRWTSLTHAAVMLYNGEKSTIRLTLENVSALPIDFLTLSFEDSTIAPAQEALAEGQLDVFETYETEYDLIHQRAFSWNRDKDIKVIDPGQKIVVSVACFGKAKCTGATVRVSYAHARRNDESGATPEIFYTRQLTYPMTVTVYHMLECHNMNVVPLDAFSDIGDDALQRDSDPHEWCLFSIEVRNTYGLPFEVTFDRTQQADAPDATTRSIVPPGSTSRILLPIRRFRLSDDVISRRTPILSDRQFVVSKSSLTDAEDKIQRELFWYREELLHIIHARWKEANGSRHGDLSLRQQCMKMHMLNALKTDLTRIDVSLAQRCPEEPAVILSGGTFIVASNTVVSMVAKITNTGPSPLAMMLDVSTSPEEHVLLQGSLTDIALGRVESGQSRIVEVPLCFLSVGYFEIAVEARQLGVAGEKRRTGVARLWARVKEDDSLRTTSSDLE</sequence>
<comment type="caution">
    <text evidence="8">The sequence shown here is derived from an EMBL/GenBank/DDBJ whole genome shotgun (WGS) entry which is preliminary data.</text>
</comment>
<comment type="subcellular location">
    <subcellularLocation>
        <location evidence="1">Golgi apparatus</location>
    </subcellularLocation>
</comment>
<feature type="domain" description="Trs120/TRAPPC9 N-terminal" evidence="3">
    <location>
        <begin position="4"/>
        <end position="341"/>
    </location>
</feature>
<dbReference type="InterPro" id="IPR058567">
    <property type="entry name" value="Ig_TRAPPC9_Trs120_3rd"/>
</dbReference>
<keyword evidence="9" id="KW-1185">Reference proteome</keyword>
<dbReference type="Pfam" id="PF26254">
    <property type="entry name" value="Ig_TRAPPC9-Trs120_1st"/>
    <property type="match status" value="1"/>
</dbReference>
<accession>A0AAD4C4P2</accession>
<protein>
    <submittedName>
        <fullName evidence="8">TRAPP II complex</fullName>
    </submittedName>
</protein>
<dbReference type="PANTHER" id="PTHR21512:SF5">
    <property type="entry name" value="TRAFFICKING PROTEIN PARTICLE COMPLEX SUBUNIT 9"/>
    <property type="match status" value="1"/>
</dbReference>
<dbReference type="InterPro" id="IPR058564">
    <property type="entry name" value="TPR_TRAPPC9_Trs120"/>
</dbReference>
<evidence type="ECO:0000259" key="7">
    <source>
        <dbReference type="Pfam" id="PF26283"/>
    </source>
</evidence>
<dbReference type="Pfam" id="PF26283">
    <property type="entry name" value="Ig_TRAPPC9-Trs120_4th"/>
    <property type="match status" value="1"/>
</dbReference>
<dbReference type="InterPro" id="IPR058565">
    <property type="entry name" value="Ig_TRAPPC9_Trs120_1st"/>
</dbReference>
<evidence type="ECO:0000313" key="8">
    <source>
        <dbReference type="EMBL" id="KAF8447938.1"/>
    </source>
</evidence>
<dbReference type="PANTHER" id="PTHR21512">
    <property type="entry name" value="TRAFFICKING PROTEIN PARTICLE COMPLEX SUBUNIT 9"/>
    <property type="match status" value="1"/>
</dbReference>
<keyword evidence="2" id="KW-0333">Golgi apparatus</keyword>
<reference evidence="8" key="2">
    <citation type="journal article" date="2020" name="Nat. Commun.">
        <title>Large-scale genome sequencing of mycorrhizal fungi provides insights into the early evolution of symbiotic traits.</title>
        <authorList>
            <person name="Miyauchi S."/>
            <person name="Kiss E."/>
            <person name="Kuo A."/>
            <person name="Drula E."/>
            <person name="Kohler A."/>
            <person name="Sanchez-Garcia M."/>
            <person name="Morin E."/>
            <person name="Andreopoulos B."/>
            <person name="Barry K.W."/>
            <person name="Bonito G."/>
            <person name="Buee M."/>
            <person name="Carver A."/>
            <person name="Chen C."/>
            <person name="Cichocki N."/>
            <person name="Clum A."/>
            <person name="Culley D."/>
            <person name="Crous P.W."/>
            <person name="Fauchery L."/>
            <person name="Girlanda M."/>
            <person name="Hayes R.D."/>
            <person name="Keri Z."/>
            <person name="LaButti K."/>
            <person name="Lipzen A."/>
            <person name="Lombard V."/>
            <person name="Magnuson J."/>
            <person name="Maillard F."/>
            <person name="Murat C."/>
            <person name="Nolan M."/>
            <person name="Ohm R.A."/>
            <person name="Pangilinan J."/>
            <person name="Pereira M.F."/>
            <person name="Perotto S."/>
            <person name="Peter M."/>
            <person name="Pfister S."/>
            <person name="Riley R."/>
            <person name="Sitrit Y."/>
            <person name="Stielow J.B."/>
            <person name="Szollosi G."/>
            <person name="Zifcakova L."/>
            <person name="Stursova M."/>
            <person name="Spatafora J.W."/>
            <person name="Tedersoo L."/>
            <person name="Vaario L.M."/>
            <person name="Yamada A."/>
            <person name="Yan M."/>
            <person name="Wang P."/>
            <person name="Xu J."/>
            <person name="Bruns T."/>
            <person name="Baldrian P."/>
            <person name="Vilgalys R."/>
            <person name="Dunand C."/>
            <person name="Henrissat B."/>
            <person name="Grigoriev I.V."/>
            <person name="Hibbett D."/>
            <person name="Nagy L.G."/>
            <person name="Martin F.M."/>
        </authorList>
    </citation>
    <scope>NUCLEOTIDE SEQUENCE</scope>
    <source>
        <strain evidence="8">BED1</strain>
    </source>
</reference>
<dbReference type="Pfam" id="PF26280">
    <property type="entry name" value="Ig_TRAPPC9-Trs120_2nd"/>
    <property type="match status" value="1"/>
</dbReference>
<dbReference type="Pfam" id="PF26282">
    <property type="entry name" value="Ig_TRAPPC9-Trs120_3rd"/>
    <property type="match status" value="1"/>
</dbReference>
<dbReference type="Proteomes" id="UP001194468">
    <property type="component" value="Unassembled WGS sequence"/>
</dbReference>
<evidence type="ECO:0000259" key="4">
    <source>
        <dbReference type="Pfam" id="PF26251"/>
    </source>
</evidence>
<feature type="domain" description="Trs120/TRAPPC9 TPR region" evidence="4">
    <location>
        <begin position="359"/>
        <end position="676"/>
    </location>
</feature>
<feature type="domain" description="Trs120/TRAPPC9 fourth Ig-like" evidence="7">
    <location>
        <begin position="1226"/>
        <end position="1325"/>
    </location>
</feature>
<gene>
    <name evidence="8" type="ORF">L210DRAFT_3391317</name>
</gene>
<evidence type="ECO:0000313" key="9">
    <source>
        <dbReference type="Proteomes" id="UP001194468"/>
    </source>
</evidence>
<evidence type="ECO:0000256" key="1">
    <source>
        <dbReference type="ARBA" id="ARBA00004555"/>
    </source>
</evidence>
<dbReference type="InterPro" id="IPR013935">
    <property type="entry name" value="Trs120_TRAPPC9"/>
</dbReference>
<dbReference type="Pfam" id="PF26251">
    <property type="entry name" value="TPR_TRAPPC9-Trs120"/>
    <property type="match status" value="1"/>
</dbReference>
<evidence type="ECO:0000259" key="6">
    <source>
        <dbReference type="Pfam" id="PF26282"/>
    </source>
</evidence>
<organism evidence="8 9">
    <name type="scientific">Boletus edulis BED1</name>
    <dbReference type="NCBI Taxonomy" id="1328754"/>
    <lineage>
        <taxon>Eukaryota</taxon>
        <taxon>Fungi</taxon>
        <taxon>Dikarya</taxon>
        <taxon>Basidiomycota</taxon>
        <taxon>Agaricomycotina</taxon>
        <taxon>Agaricomycetes</taxon>
        <taxon>Agaricomycetidae</taxon>
        <taxon>Boletales</taxon>
        <taxon>Boletineae</taxon>
        <taxon>Boletaceae</taxon>
        <taxon>Boletoideae</taxon>
        <taxon>Boletus</taxon>
    </lineage>
</organism>
<name>A0AAD4C4P2_BOLED</name>
<dbReference type="GO" id="GO:0005802">
    <property type="term" value="C:trans-Golgi network"/>
    <property type="evidence" value="ECO:0007669"/>
    <property type="project" value="TreeGrafter"/>
</dbReference>
<evidence type="ECO:0000259" key="5">
    <source>
        <dbReference type="Pfam" id="PF26254"/>
    </source>
</evidence>
<dbReference type="EMBL" id="WHUW01000004">
    <property type="protein sequence ID" value="KAF8447938.1"/>
    <property type="molecule type" value="Genomic_DNA"/>
</dbReference>
<dbReference type="InterPro" id="IPR058563">
    <property type="entry name" value="Trs120_TRAPPC9_N"/>
</dbReference>
<reference evidence="8" key="1">
    <citation type="submission" date="2019-10" db="EMBL/GenBank/DDBJ databases">
        <authorList>
            <consortium name="DOE Joint Genome Institute"/>
            <person name="Kuo A."/>
            <person name="Miyauchi S."/>
            <person name="Kiss E."/>
            <person name="Drula E."/>
            <person name="Kohler A."/>
            <person name="Sanchez-Garcia M."/>
            <person name="Andreopoulos B."/>
            <person name="Barry K.W."/>
            <person name="Bonito G."/>
            <person name="Buee M."/>
            <person name="Carver A."/>
            <person name="Chen C."/>
            <person name="Cichocki N."/>
            <person name="Clum A."/>
            <person name="Culley D."/>
            <person name="Crous P.W."/>
            <person name="Fauchery L."/>
            <person name="Girlanda M."/>
            <person name="Hayes R."/>
            <person name="Keri Z."/>
            <person name="LaButti K."/>
            <person name="Lipzen A."/>
            <person name="Lombard V."/>
            <person name="Magnuson J."/>
            <person name="Maillard F."/>
            <person name="Morin E."/>
            <person name="Murat C."/>
            <person name="Nolan M."/>
            <person name="Ohm R."/>
            <person name="Pangilinan J."/>
            <person name="Pereira M."/>
            <person name="Perotto S."/>
            <person name="Peter M."/>
            <person name="Riley R."/>
            <person name="Sitrit Y."/>
            <person name="Stielow B."/>
            <person name="Szollosi G."/>
            <person name="Zifcakova L."/>
            <person name="Stursova M."/>
            <person name="Spatafora J.W."/>
            <person name="Tedersoo L."/>
            <person name="Vaario L.-M."/>
            <person name="Yamada A."/>
            <person name="Yan M."/>
            <person name="Wang P."/>
            <person name="Xu J."/>
            <person name="Bruns T."/>
            <person name="Baldrian P."/>
            <person name="Vilgalys R."/>
            <person name="Henrissat B."/>
            <person name="Grigoriev I.V."/>
            <person name="Hibbett D."/>
            <person name="Nagy L.G."/>
            <person name="Martin F.M."/>
        </authorList>
    </citation>
    <scope>NUCLEOTIDE SEQUENCE</scope>
    <source>
        <strain evidence="8">BED1</strain>
    </source>
</reference>
<feature type="domain" description="Trs120/TRAPPC9 third Ig-like" evidence="6">
    <location>
        <begin position="1063"/>
        <end position="1207"/>
    </location>
</feature>
<evidence type="ECO:0000256" key="2">
    <source>
        <dbReference type="ARBA" id="ARBA00023034"/>
    </source>
</evidence>
<feature type="domain" description="Trs120/TRAPPC9 first Ig-like" evidence="5">
    <location>
        <begin position="691"/>
        <end position="896"/>
    </location>
</feature>